<dbReference type="Pfam" id="PF01217">
    <property type="entry name" value="Clat_adaptor_s"/>
    <property type="match status" value="1"/>
</dbReference>
<evidence type="ECO:0000256" key="9">
    <source>
        <dbReference type="ARBA" id="ARBA00023329"/>
    </source>
</evidence>
<keyword evidence="3 10" id="KW-0813">Transport</keyword>
<dbReference type="OMA" id="VQFRTHP"/>
<feature type="domain" description="MHD" evidence="14">
    <location>
        <begin position="287"/>
        <end position="519"/>
    </location>
</feature>
<evidence type="ECO:0000256" key="10">
    <source>
        <dbReference type="RuleBase" id="RU364018"/>
    </source>
</evidence>
<dbReference type="CDD" id="cd09254">
    <property type="entry name" value="AP_delta-COPI_MHD"/>
    <property type="match status" value="1"/>
</dbReference>
<evidence type="ECO:0000256" key="7">
    <source>
        <dbReference type="ARBA" id="ARBA00023034"/>
    </source>
</evidence>
<comment type="similarity">
    <text evidence="1 10">Belongs to the adaptor complexes medium subunit family. Delta-COP subfamily.</text>
</comment>
<dbReference type="GO" id="GO:0006888">
    <property type="term" value="P:endoplasmic reticulum to Golgi vesicle-mediated transport"/>
    <property type="evidence" value="ECO:0007669"/>
    <property type="project" value="TreeGrafter"/>
</dbReference>
<gene>
    <name evidence="15" type="ORF">DLAC_01560</name>
</gene>
<dbReference type="PANTHER" id="PTHR10121">
    <property type="entry name" value="COATOMER SUBUNIT DELTA"/>
    <property type="match status" value="1"/>
</dbReference>
<dbReference type="Gene3D" id="2.60.40.1170">
    <property type="entry name" value="Mu homology domain, subdomain B"/>
    <property type="match status" value="2"/>
</dbReference>
<comment type="caution">
    <text evidence="15">The sequence shown here is derived from an EMBL/GenBank/DDBJ whole genome shotgun (WGS) entry which is preliminary data.</text>
</comment>
<keyword evidence="12" id="KW-0175">Coiled coil</keyword>
<sequence length="519" mass="57690">MVVLSAAICTKNGKALLSRQFSEMTKSRVEGLISAFPKLIGTGKQHTFIETENIRYVYQPLESLYLLLITNKNSNILEDLETLHLLAKLVAEYSSFDESDILKNAFELIFTFDEVIVMGYKERATVQQIKHSISMESHEEDMAKRELLSRESEVKQQAQKKIKEIEKFRQEQIMRGGSGMMRGGIGGGGIGSPLYAGDNSSGGYPPQGGSSGYKPSSSSSSSPSTSKPDTKAPPSKAGMQLSKSTKKSAIAQVLKEEKIVEKVEDAEQLLSSTNDENVQEDKNEEPQEGVHVTVQEIYTAQVENDGGIENIDIRGGLSVDINDQALGKIELKLTLPKVFGYQTHPQIDKAAFGKSLLKLREDVSQFPSGGILKWRLKTKDDEWLPIKVNCWPSPSKGSTTVNLEYECQSKNEFKQVVIAIPNPTTTQPIVNRFDGLYEYDSKQKLILWKIPIIDDSNRQGSMEFTVKAATSEFFPVKVDFKSSQTLCDLSIDKVLLESNQQPTPYSKSVSLTVDNYEIN</sequence>
<organism evidence="15 16">
    <name type="scientific">Tieghemostelium lacteum</name>
    <name type="common">Slime mold</name>
    <name type="synonym">Dictyostelium lacteum</name>
    <dbReference type="NCBI Taxonomy" id="361077"/>
    <lineage>
        <taxon>Eukaryota</taxon>
        <taxon>Amoebozoa</taxon>
        <taxon>Evosea</taxon>
        <taxon>Eumycetozoa</taxon>
        <taxon>Dictyostelia</taxon>
        <taxon>Dictyosteliales</taxon>
        <taxon>Raperosteliaceae</taxon>
        <taxon>Tieghemostelium</taxon>
    </lineage>
</organism>
<proteinExistence type="inferred from homology"/>
<dbReference type="InterPro" id="IPR022775">
    <property type="entry name" value="AP_mu_sigma_su"/>
</dbReference>
<keyword evidence="7 10" id="KW-0333">Golgi apparatus</keyword>
<evidence type="ECO:0000313" key="16">
    <source>
        <dbReference type="Proteomes" id="UP000076078"/>
    </source>
</evidence>
<dbReference type="InterPro" id="IPR036168">
    <property type="entry name" value="AP2_Mu_C_sf"/>
</dbReference>
<dbReference type="EMBL" id="LODT01000006">
    <property type="protein sequence ID" value="KYR01566.1"/>
    <property type="molecule type" value="Genomic_DNA"/>
</dbReference>
<evidence type="ECO:0000256" key="2">
    <source>
        <dbReference type="ARBA" id="ARBA00011775"/>
    </source>
</evidence>
<dbReference type="InterPro" id="IPR028565">
    <property type="entry name" value="MHD"/>
</dbReference>
<dbReference type="PANTHER" id="PTHR10121:SF0">
    <property type="entry name" value="COATOMER SUBUNIT DELTA"/>
    <property type="match status" value="1"/>
</dbReference>
<dbReference type="GO" id="GO:0051645">
    <property type="term" value="P:Golgi localization"/>
    <property type="evidence" value="ECO:0007669"/>
    <property type="project" value="TreeGrafter"/>
</dbReference>
<evidence type="ECO:0000256" key="13">
    <source>
        <dbReference type="SAM" id="MobiDB-lite"/>
    </source>
</evidence>
<dbReference type="GO" id="GO:0030126">
    <property type="term" value="C:COPI vesicle coat"/>
    <property type="evidence" value="ECO:0007669"/>
    <property type="project" value="UniProtKB-UniRule"/>
</dbReference>
<dbReference type="OrthoDB" id="10266042at2759"/>
<dbReference type="SUPFAM" id="SSF49447">
    <property type="entry name" value="Second domain of Mu2 adaptin subunit (ap50) of ap2 adaptor"/>
    <property type="match status" value="1"/>
</dbReference>
<evidence type="ECO:0000256" key="8">
    <source>
        <dbReference type="ARBA" id="ARBA00023136"/>
    </source>
</evidence>
<dbReference type="GO" id="GO:0000139">
    <property type="term" value="C:Golgi membrane"/>
    <property type="evidence" value="ECO:0007669"/>
    <property type="project" value="UniProtKB-SubCell"/>
</dbReference>
<evidence type="ECO:0000256" key="4">
    <source>
        <dbReference type="ARBA" id="ARBA00022490"/>
    </source>
</evidence>
<evidence type="ECO:0000256" key="11">
    <source>
        <dbReference type="RuleBase" id="RU366052"/>
    </source>
</evidence>
<protein>
    <recommendedName>
        <fullName evidence="10">Coatomer subunit delta</fullName>
    </recommendedName>
</protein>
<keyword evidence="16" id="KW-1185">Reference proteome</keyword>
<evidence type="ECO:0000256" key="6">
    <source>
        <dbReference type="ARBA" id="ARBA00022927"/>
    </source>
</evidence>
<dbReference type="STRING" id="361077.A0A152A5R0"/>
<comment type="subunit">
    <text evidence="2 10">Oligomeric complex that consists of at least the alpha, beta, beta', gamma, delta, epsilon and zeta subunits.</text>
</comment>
<keyword evidence="8 10" id="KW-0472">Membrane</keyword>
<keyword evidence="9 10" id="KW-0968">Cytoplasmic vesicle</keyword>
<feature type="coiled-coil region" evidence="12">
    <location>
        <begin position="256"/>
        <end position="283"/>
    </location>
</feature>
<evidence type="ECO:0000256" key="1">
    <source>
        <dbReference type="ARBA" id="ARBA00010516"/>
    </source>
</evidence>
<feature type="compositionally biased region" description="Low complexity" evidence="13">
    <location>
        <begin position="212"/>
        <end position="237"/>
    </location>
</feature>
<feature type="region of interest" description="Disordered" evidence="13">
    <location>
        <begin position="191"/>
        <end position="245"/>
    </location>
</feature>
<comment type="function">
    <text evidence="10">The coatomer is a cytosolic protein complex that binds to dilysine motifs and reversibly associates with Golgi non-clathrin-coated vesicles, which further mediate biosynthetic protein transport from the ER, via the Golgi up to the trans Golgi network. Coatomer complex is required for budding from Golgi membranes, and is essential for the retrograde Golgi-to-ER transport of dilysine-tagged proteins.</text>
</comment>
<keyword evidence="4 10" id="KW-0963">Cytoplasm</keyword>
<dbReference type="InterPro" id="IPR011012">
    <property type="entry name" value="Longin-like_dom_sf"/>
</dbReference>
<dbReference type="Pfam" id="PF00928">
    <property type="entry name" value="Adap_comp_sub"/>
    <property type="match status" value="1"/>
</dbReference>
<comment type="subcellular location">
    <subcellularLocation>
        <location evidence="10 11">Cytoplasm</location>
    </subcellularLocation>
    <subcellularLocation>
        <location evidence="10 11">Cytoplasmic vesicle</location>
        <location evidence="10 11">COPI-coated vesicle membrane</location>
        <topology evidence="10 11">Peripheral membrane protein</topology>
        <orientation evidence="10 11">Cytoplasmic side</orientation>
    </subcellularLocation>
    <subcellularLocation>
        <location evidence="10 11">Golgi apparatus membrane</location>
        <topology evidence="10 11">Peripheral membrane protein</topology>
        <orientation evidence="10 11">Cytoplasmic side</orientation>
    </subcellularLocation>
</comment>
<dbReference type="GO" id="GO:0015031">
    <property type="term" value="P:protein transport"/>
    <property type="evidence" value="ECO:0007669"/>
    <property type="project" value="UniProtKB-KW"/>
</dbReference>
<dbReference type="InterPro" id="IPR027059">
    <property type="entry name" value="Coatomer_dsu"/>
</dbReference>
<keyword evidence="6 10" id="KW-0653">Protein transport</keyword>
<evidence type="ECO:0000256" key="3">
    <source>
        <dbReference type="ARBA" id="ARBA00022448"/>
    </source>
</evidence>
<name>A0A152A5R0_TIELA</name>
<dbReference type="CDD" id="cd14830">
    <property type="entry name" value="Delta_COP_N"/>
    <property type="match status" value="1"/>
</dbReference>
<dbReference type="FunCoup" id="A0A152A5R0">
    <property type="interactions" value="1149"/>
</dbReference>
<dbReference type="PROSITE" id="PS51072">
    <property type="entry name" value="MHD"/>
    <property type="match status" value="1"/>
</dbReference>
<evidence type="ECO:0000256" key="5">
    <source>
        <dbReference type="ARBA" id="ARBA00022892"/>
    </source>
</evidence>
<dbReference type="FunFam" id="3.30.450.60:FF:000003">
    <property type="entry name" value="Coatomer subunit delta"/>
    <property type="match status" value="1"/>
</dbReference>
<dbReference type="Proteomes" id="UP000076078">
    <property type="component" value="Unassembled WGS sequence"/>
</dbReference>
<dbReference type="InParanoid" id="A0A152A5R0"/>
<evidence type="ECO:0000313" key="15">
    <source>
        <dbReference type="EMBL" id="KYR01566.1"/>
    </source>
</evidence>
<accession>A0A152A5R0</accession>
<dbReference type="GO" id="GO:0006890">
    <property type="term" value="P:retrograde vesicle-mediated transport, Golgi to endoplasmic reticulum"/>
    <property type="evidence" value="ECO:0007669"/>
    <property type="project" value="UniProtKB-UniRule"/>
</dbReference>
<reference evidence="15 16" key="1">
    <citation type="submission" date="2015-12" db="EMBL/GenBank/DDBJ databases">
        <title>Dictyostelia acquired genes for synthesis and detection of signals that induce cell-type specialization by lateral gene transfer from prokaryotes.</title>
        <authorList>
            <person name="Gloeckner G."/>
            <person name="Schaap P."/>
        </authorList>
    </citation>
    <scope>NUCLEOTIDE SEQUENCE [LARGE SCALE GENOMIC DNA]</scope>
    <source>
        <strain evidence="15 16">TK</strain>
    </source>
</reference>
<evidence type="ECO:0000259" key="14">
    <source>
        <dbReference type="PROSITE" id="PS51072"/>
    </source>
</evidence>
<dbReference type="SUPFAM" id="SSF64356">
    <property type="entry name" value="SNARE-like"/>
    <property type="match status" value="1"/>
</dbReference>
<evidence type="ECO:0000256" key="12">
    <source>
        <dbReference type="SAM" id="Coils"/>
    </source>
</evidence>
<dbReference type="AlphaFoldDB" id="A0A152A5R0"/>
<keyword evidence="5 10" id="KW-0931">ER-Golgi transport</keyword>
<dbReference type="Gene3D" id="3.30.450.60">
    <property type="match status" value="1"/>
</dbReference>